<feature type="transmembrane region" description="Helical" evidence="1">
    <location>
        <begin position="49"/>
        <end position="66"/>
    </location>
</feature>
<feature type="transmembrane region" description="Helical" evidence="1">
    <location>
        <begin position="12"/>
        <end position="37"/>
    </location>
</feature>
<organism evidence="2 3">
    <name type="scientific">Neisseria shayeganii 871</name>
    <dbReference type="NCBI Taxonomy" id="1032488"/>
    <lineage>
        <taxon>Bacteria</taxon>
        <taxon>Pseudomonadati</taxon>
        <taxon>Pseudomonadota</taxon>
        <taxon>Betaproteobacteria</taxon>
        <taxon>Neisseriales</taxon>
        <taxon>Neisseriaceae</taxon>
        <taxon>Neisseria</taxon>
    </lineage>
</organism>
<reference evidence="2 3" key="1">
    <citation type="submission" date="2011-05" db="EMBL/GenBank/DDBJ databases">
        <authorList>
            <person name="Muzny D."/>
            <person name="Qin X."/>
            <person name="Deng J."/>
            <person name="Jiang H."/>
            <person name="Liu Y."/>
            <person name="Qu J."/>
            <person name="Song X.-Z."/>
            <person name="Zhang L."/>
            <person name="Thornton R."/>
            <person name="Coyle M."/>
            <person name="Francisco L."/>
            <person name="Jackson L."/>
            <person name="Javaid M."/>
            <person name="Korchina V."/>
            <person name="Kovar C."/>
            <person name="Mata R."/>
            <person name="Mathew T."/>
            <person name="Ngo R."/>
            <person name="Nguyen L."/>
            <person name="Nguyen N."/>
            <person name="Okwuonu G."/>
            <person name="Ongeri F."/>
            <person name="Pham C."/>
            <person name="Simmons D."/>
            <person name="Wilczek-Boney K."/>
            <person name="Hale W."/>
            <person name="Jakkamsetti A."/>
            <person name="Pham P."/>
            <person name="Ruth R."/>
            <person name="San Lucas F."/>
            <person name="Warren J."/>
            <person name="Zhang J."/>
            <person name="Zhao Z."/>
            <person name="Zhou C."/>
            <person name="Zhu D."/>
            <person name="Lee S."/>
            <person name="Bess C."/>
            <person name="Blankenburg K."/>
            <person name="Forbes L."/>
            <person name="Fu Q."/>
            <person name="Gubbala S."/>
            <person name="Hirani K."/>
            <person name="Jayaseelan J.C."/>
            <person name="Lara F."/>
            <person name="Munidasa M."/>
            <person name="Palculict T."/>
            <person name="Patil S."/>
            <person name="Pu L.-L."/>
            <person name="Saada N."/>
            <person name="Tang L."/>
            <person name="Weissenberger G."/>
            <person name="Zhu Y."/>
            <person name="Hemphill L."/>
            <person name="Shang Y."/>
            <person name="Youmans B."/>
            <person name="Ayvaz T."/>
            <person name="Ross M."/>
            <person name="Santibanez J."/>
            <person name="Aqrawi P."/>
            <person name="Gross S."/>
            <person name="Joshi V."/>
            <person name="Fowler G."/>
            <person name="Nazareth L."/>
            <person name="Reid J."/>
            <person name="Worley K."/>
            <person name="Petrosino J."/>
            <person name="Highlander S."/>
            <person name="Gibbs R."/>
        </authorList>
    </citation>
    <scope>NUCLEOTIDE SEQUENCE [LARGE SCALE GENOMIC DNA]</scope>
    <source>
        <strain evidence="2 3">871</strain>
    </source>
</reference>
<evidence type="ECO:0000256" key="1">
    <source>
        <dbReference type="SAM" id="Phobius"/>
    </source>
</evidence>
<name>G4CGL8_9NEIS</name>
<proteinExistence type="predicted"/>
<evidence type="ECO:0000313" key="2">
    <source>
        <dbReference type="EMBL" id="EGY52971.1"/>
    </source>
</evidence>
<dbReference type="AlphaFoldDB" id="G4CGL8"/>
<gene>
    <name evidence="2" type="ORF">HMPREF9371_0757</name>
</gene>
<keyword evidence="1" id="KW-1133">Transmembrane helix</keyword>
<keyword evidence="1" id="KW-0472">Membrane</keyword>
<dbReference type="RefSeq" id="WP_009118451.1">
    <property type="nucleotide sequence ID" value="NZ_JH164926.1"/>
</dbReference>
<keyword evidence="3" id="KW-1185">Reference proteome</keyword>
<dbReference type="EMBL" id="AGAY01000026">
    <property type="protein sequence ID" value="EGY52971.1"/>
    <property type="molecule type" value="Genomic_DNA"/>
</dbReference>
<comment type="caution">
    <text evidence="2">The sequence shown here is derived from an EMBL/GenBank/DDBJ whole genome shotgun (WGS) entry which is preliminary data.</text>
</comment>
<accession>G4CGL8</accession>
<dbReference type="Proteomes" id="UP000003019">
    <property type="component" value="Unassembled WGS sequence"/>
</dbReference>
<protein>
    <submittedName>
        <fullName evidence="2">Uncharacterized protein</fullName>
    </submittedName>
</protein>
<keyword evidence="1" id="KW-0812">Transmembrane</keyword>
<dbReference type="PATRIC" id="fig|1032488.3.peg.691"/>
<dbReference type="STRING" id="1032488.HMPREF9371_0757"/>
<sequence>MLTLSLPPVKHWQNILFCAAELLICLISSVKVLPYYLHTVQTFSANNGLFNLIWLLIWCLICFAALRRAAWLFFGAQVLQVRPGELGFQRQLFGLPISPWRRYTGADIKRWHHDTETPPDDSRTPPFMVEWLTPIHTWLRFDYQGKLITLCQCLNEEEAIDISRTLQPYLPQARAVAEAT</sequence>
<evidence type="ECO:0000313" key="3">
    <source>
        <dbReference type="Proteomes" id="UP000003019"/>
    </source>
</evidence>
<dbReference type="HOGENOM" id="CLU_1494719_0_0_4"/>